<dbReference type="EC" id="2.3.1.266" evidence="5"/>
<dbReference type="PANTHER" id="PTHR43420">
    <property type="entry name" value="ACETYLTRANSFERASE"/>
    <property type="match status" value="1"/>
</dbReference>
<dbReference type="Proteomes" id="UP001500604">
    <property type="component" value="Unassembled WGS sequence"/>
</dbReference>
<dbReference type="PANTHER" id="PTHR43420:SF12">
    <property type="entry name" value="N-ACETYLTRANSFERASE DOMAIN-CONTAINING PROTEIN"/>
    <property type="match status" value="1"/>
</dbReference>
<dbReference type="InterPro" id="IPR016181">
    <property type="entry name" value="Acyl_CoA_acyltransferase"/>
</dbReference>
<gene>
    <name evidence="5 7" type="primary">rimI</name>
    <name evidence="7" type="ORF">GCM10023116_41310</name>
</gene>
<dbReference type="CDD" id="cd04301">
    <property type="entry name" value="NAT_SF"/>
    <property type="match status" value="1"/>
</dbReference>
<dbReference type="RefSeq" id="WP_345198302.1">
    <property type="nucleotide sequence ID" value="NZ_BAABFL010000464.1"/>
</dbReference>
<dbReference type="HAMAP" id="MF_02210">
    <property type="entry name" value="RimI"/>
    <property type="match status" value="1"/>
</dbReference>
<feature type="active site" description="Proton donor" evidence="5">
    <location>
        <position position="126"/>
    </location>
</feature>
<comment type="subcellular location">
    <subcellularLocation>
        <location evidence="5">Cytoplasm</location>
    </subcellularLocation>
</comment>
<keyword evidence="2 5" id="KW-0963">Cytoplasm</keyword>
<evidence type="ECO:0000313" key="7">
    <source>
        <dbReference type="EMBL" id="GAA4651847.1"/>
    </source>
</evidence>
<name>A0ABP8V7S5_9GAMM</name>
<keyword evidence="8" id="KW-1185">Reference proteome</keyword>
<feature type="domain" description="N-acetyltransferase" evidence="6">
    <location>
        <begin position="13"/>
        <end position="158"/>
    </location>
</feature>
<feature type="active site" description="Proton acceptor" evidence="5">
    <location>
        <position position="114"/>
    </location>
</feature>
<reference evidence="8" key="1">
    <citation type="journal article" date="2019" name="Int. J. Syst. Evol. Microbiol.">
        <title>The Global Catalogue of Microorganisms (GCM) 10K type strain sequencing project: providing services to taxonomists for standard genome sequencing and annotation.</title>
        <authorList>
            <consortium name="The Broad Institute Genomics Platform"/>
            <consortium name="The Broad Institute Genome Sequencing Center for Infectious Disease"/>
            <person name="Wu L."/>
            <person name="Ma J."/>
        </authorList>
    </citation>
    <scope>NUCLEOTIDE SEQUENCE [LARGE SCALE GENOMIC DNA]</scope>
    <source>
        <strain evidence="8">JCM 17805</strain>
    </source>
</reference>
<keyword evidence="7" id="KW-0689">Ribosomal protein</keyword>
<comment type="catalytic activity">
    <reaction evidence="5">
        <text>N-terminal L-alanyl-[ribosomal protein bS18] + acetyl-CoA = N-terminal N(alpha)-acetyl-L-alanyl-[ribosomal protein bS18] + CoA + H(+)</text>
        <dbReference type="Rhea" id="RHEA:43756"/>
        <dbReference type="Rhea" id="RHEA-COMP:10676"/>
        <dbReference type="Rhea" id="RHEA-COMP:10677"/>
        <dbReference type="ChEBI" id="CHEBI:15378"/>
        <dbReference type="ChEBI" id="CHEBI:57287"/>
        <dbReference type="ChEBI" id="CHEBI:57288"/>
        <dbReference type="ChEBI" id="CHEBI:64718"/>
        <dbReference type="ChEBI" id="CHEBI:83683"/>
        <dbReference type="EC" id="2.3.1.266"/>
    </reaction>
</comment>
<protein>
    <recommendedName>
        <fullName evidence="5">[Ribosomal protein bS18]-alanine N-acetyltransferase</fullName>
        <ecNumber evidence="5">2.3.1.266</ecNumber>
    </recommendedName>
</protein>
<evidence type="ECO:0000256" key="4">
    <source>
        <dbReference type="ARBA" id="ARBA00023315"/>
    </source>
</evidence>
<evidence type="ECO:0000259" key="6">
    <source>
        <dbReference type="PROSITE" id="PS51186"/>
    </source>
</evidence>
<evidence type="ECO:0000256" key="5">
    <source>
        <dbReference type="HAMAP-Rule" id="MF_02210"/>
    </source>
</evidence>
<dbReference type="InterPro" id="IPR050680">
    <property type="entry name" value="YpeA/RimI_acetyltransf"/>
</dbReference>
<comment type="caution">
    <text evidence="7">The sequence shown here is derived from an EMBL/GenBank/DDBJ whole genome shotgun (WGS) entry which is preliminary data.</text>
</comment>
<sequence>MITSETFSELSPIVQRAMTLEDLESVFAIECLAHSHPWSIGNLRDCITSGYHCQVLEQDGDIVAFGVISAAIGESHLLNLVVSPNHQRQGLGQRLLNQLLKAAVTLDAEVMFLEVRASNQGAITLYLENGFSEIGRRKDYYPAKQGREEAIVMVMDLTFLDD</sequence>
<dbReference type="PROSITE" id="PS51186">
    <property type="entry name" value="GNAT"/>
    <property type="match status" value="1"/>
</dbReference>
<evidence type="ECO:0000256" key="2">
    <source>
        <dbReference type="ARBA" id="ARBA00022490"/>
    </source>
</evidence>
<feature type="binding site" evidence="5">
    <location>
        <position position="119"/>
    </location>
    <ligand>
        <name>acetyl-CoA</name>
        <dbReference type="ChEBI" id="CHEBI:57288"/>
    </ligand>
</feature>
<keyword evidence="4 5" id="KW-0012">Acyltransferase</keyword>
<proteinExistence type="inferred from homology"/>
<accession>A0ABP8V7S5</accession>
<dbReference type="Gene3D" id="3.40.630.30">
    <property type="match status" value="1"/>
</dbReference>
<dbReference type="EMBL" id="BAABFL010000464">
    <property type="protein sequence ID" value="GAA4651847.1"/>
    <property type="molecule type" value="Genomic_DNA"/>
</dbReference>
<comment type="similarity">
    <text evidence="1 5">Belongs to the acetyltransferase family. RimI subfamily.</text>
</comment>
<organism evidence="7 8">
    <name type="scientific">Kistimonas scapharcae</name>
    <dbReference type="NCBI Taxonomy" id="1036133"/>
    <lineage>
        <taxon>Bacteria</taxon>
        <taxon>Pseudomonadati</taxon>
        <taxon>Pseudomonadota</taxon>
        <taxon>Gammaproteobacteria</taxon>
        <taxon>Oceanospirillales</taxon>
        <taxon>Endozoicomonadaceae</taxon>
        <taxon>Kistimonas</taxon>
    </lineage>
</organism>
<comment type="function">
    <text evidence="5">Acetylates the N-terminal alanine of ribosomal protein bS18.</text>
</comment>
<dbReference type="InterPro" id="IPR000182">
    <property type="entry name" value="GNAT_dom"/>
</dbReference>
<dbReference type="GO" id="GO:0005840">
    <property type="term" value="C:ribosome"/>
    <property type="evidence" value="ECO:0007669"/>
    <property type="project" value="UniProtKB-KW"/>
</dbReference>
<keyword evidence="7" id="KW-0687">Ribonucleoprotein</keyword>
<evidence type="ECO:0000256" key="3">
    <source>
        <dbReference type="ARBA" id="ARBA00022679"/>
    </source>
</evidence>
<dbReference type="NCBIfam" id="TIGR01575">
    <property type="entry name" value="rimI"/>
    <property type="match status" value="1"/>
</dbReference>
<keyword evidence="3 5" id="KW-0808">Transferase</keyword>
<evidence type="ECO:0000256" key="1">
    <source>
        <dbReference type="ARBA" id="ARBA00005395"/>
    </source>
</evidence>
<dbReference type="SUPFAM" id="SSF55729">
    <property type="entry name" value="Acyl-CoA N-acyltransferases (Nat)"/>
    <property type="match status" value="1"/>
</dbReference>
<dbReference type="Pfam" id="PF00583">
    <property type="entry name" value="Acetyltransf_1"/>
    <property type="match status" value="1"/>
</dbReference>
<dbReference type="InterPro" id="IPR043690">
    <property type="entry name" value="RimI"/>
</dbReference>
<dbReference type="InterPro" id="IPR006464">
    <property type="entry name" value="AcTrfase_RimI/Ard1"/>
</dbReference>
<comment type="caution">
    <text evidence="5">Lacks conserved residue(s) required for the propagation of feature annotation.</text>
</comment>
<evidence type="ECO:0000313" key="8">
    <source>
        <dbReference type="Proteomes" id="UP001500604"/>
    </source>
</evidence>